<evidence type="ECO:0000256" key="5">
    <source>
        <dbReference type="HAMAP-Rule" id="MF_01334"/>
    </source>
</evidence>
<dbReference type="InterPro" id="IPR029751">
    <property type="entry name" value="Ribosomal_L25_dom"/>
</dbReference>
<dbReference type="InterPro" id="IPR020930">
    <property type="entry name" value="Ribosomal_uL5_bac-type"/>
</dbReference>
<evidence type="ECO:0000259" key="7">
    <source>
        <dbReference type="Pfam" id="PF01386"/>
    </source>
</evidence>
<evidence type="ECO:0000313" key="17">
    <source>
        <dbReference type="Proteomes" id="UP000325333"/>
    </source>
</evidence>
<evidence type="ECO:0000313" key="16">
    <source>
        <dbReference type="Proteomes" id="UP000298595"/>
    </source>
</evidence>
<dbReference type="KEGG" id="aare:D3093_27730"/>
<evidence type="ECO:0000313" key="14">
    <source>
        <dbReference type="Proteomes" id="UP000027186"/>
    </source>
</evidence>
<gene>
    <name evidence="5" type="primary">rplY</name>
    <name evidence="5" type="synonym">ctc</name>
    <name evidence="9" type="ORF">ABAZ39_31560</name>
    <name evidence="11" type="ORF">ACJ41P_10010</name>
    <name evidence="12" type="ORF">C1S70_09985</name>
    <name evidence="13" type="ORF">D3093_27730</name>
    <name evidence="10" type="ORF">FH063_003915</name>
</gene>
<dbReference type="Gene3D" id="2.170.120.20">
    <property type="entry name" value="Ribosomal protein L25, beta domain"/>
    <property type="match status" value="1"/>
</dbReference>
<dbReference type="Pfam" id="PF14693">
    <property type="entry name" value="Ribosomal_TL5_C"/>
    <property type="match status" value="1"/>
</dbReference>
<dbReference type="EMBL" id="VEWN01000003">
    <property type="protein sequence ID" value="KAA1057042.1"/>
    <property type="molecule type" value="Genomic_DNA"/>
</dbReference>
<dbReference type="Proteomes" id="UP000236268">
    <property type="component" value="Unassembled WGS sequence"/>
</dbReference>
<dbReference type="Proteomes" id="UP000325333">
    <property type="component" value="Unassembled WGS sequence"/>
</dbReference>
<dbReference type="GO" id="GO:0008097">
    <property type="term" value="F:5S rRNA binding"/>
    <property type="evidence" value="ECO:0007669"/>
    <property type="project" value="InterPro"/>
</dbReference>
<evidence type="ECO:0000313" key="15">
    <source>
        <dbReference type="Proteomes" id="UP000236268"/>
    </source>
</evidence>
<dbReference type="InterPro" id="IPR020057">
    <property type="entry name" value="Ribosomal_bL25_b-dom"/>
</dbReference>
<keyword evidence="18" id="KW-1185">Reference proteome</keyword>
<keyword evidence="3 5" id="KW-0689">Ribosomal protein</keyword>
<feature type="domain" description="Large ribosomal subunit protein bL25 beta" evidence="8">
    <location>
        <begin position="103"/>
        <end position="187"/>
    </location>
</feature>
<dbReference type="NCBIfam" id="NF004612">
    <property type="entry name" value="PRK05943.1"/>
    <property type="match status" value="1"/>
</dbReference>
<dbReference type="CDD" id="cd00495">
    <property type="entry name" value="Ribosomal_L25_TL5_CTC"/>
    <property type="match status" value="1"/>
</dbReference>
<dbReference type="OrthoDB" id="9806411at2"/>
<dbReference type="RefSeq" id="WP_014199936.1">
    <property type="nucleotide sequence ID" value="NZ_CP007797.1"/>
</dbReference>
<dbReference type="KEGG" id="abq:ABAZ39_31560"/>
<dbReference type="Pfam" id="PF01386">
    <property type="entry name" value="Ribosomal_L25p"/>
    <property type="match status" value="1"/>
</dbReference>
<evidence type="ECO:0000256" key="2">
    <source>
        <dbReference type="ARBA" id="ARBA00022884"/>
    </source>
</evidence>
<dbReference type="HAMAP" id="MF_01334">
    <property type="entry name" value="Ribosomal_bL25_CTC"/>
    <property type="match status" value="1"/>
</dbReference>
<keyword evidence="1 5" id="KW-0699">rRNA-binding</keyword>
<evidence type="ECO:0000256" key="4">
    <source>
        <dbReference type="ARBA" id="ARBA00023274"/>
    </source>
</evidence>
<dbReference type="Gene3D" id="2.40.240.10">
    <property type="entry name" value="Ribosomal Protein L25, Chain P"/>
    <property type="match status" value="1"/>
</dbReference>
<dbReference type="InterPro" id="IPR001021">
    <property type="entry name" value="Ribosomal_bL25_long"/>
</dbReference>
<dbReference type="EMBL" id="CP007797">
    <property type="protein sequence ID" value="AIB16392.1"/>
    <property type="molecule type" value="Genomic_DNA"/>
</dbReference>
<feature type="domain" description="Large ribosomal subunit protein bL25 L25" evidence="7">
    <location>
        <begin position="7"/>
        <end position="94"/>
    </location>
</feature>
<accession>A0A060DUG1</accession>
<dbReference type="SUPFAM" id="SSF50715">
    <property type="entry name" value="Ribosomal protein L25-like"/>
    <property type="match status" value="1"/>
</dbReference>
<evidence type="ECO:0000256" key="1">
    <source>
        <dbReference type="ARBA" id="ARBA00022730"/>
    </source>
</evidence>
<feature type="region of interest" description="Disordered" evidence="6">
    <location>
        <begin position="1"/>
        <end position="24"/>
    </location>
</feature>
<dbReference type="GO" id="GO:0003735">
    <property type="term" value="F:structural constituent of ribosome"/>
    <property type="evidence" value="ECO:0007669"/>
    <property type="project" value="InterPro"/>
</dbReference>
<accession>A0A2K1G2Z2</accession>
<dbReference type="EMBL" id="CP032324">
    <property type="protein sequence ID" value="QCN99067.1"/>
    <property type="molecule type" value="Genomic_DNA"/>
</dbReference>
<dbReference type="Proteomes" id="UP000298595">
    <property type="component" value="Plasmid p3"/>
</dbReference>
<evidence type="ECO:0000313" key="11">
    <source>
        <dbReference type="EMBL" id="MFL7901457.1"/>
    </source>
</evidence>
<dbReference type="GO" id="GO:0022625">
    <property type="term" value="C:cytosolic large ribosomal subunit"/>
    <property type="evidence" value="ECO:0007669"/>
    <property type="project" value="TreeGrafter"/>
</dbReference>
<reference evidence="13 16" key="3">
    <citation type="submission" date="2018-09" db="EMBL/GenBank/DDBJ databases">
        <title>Whole genome based analysis of evolution and adaptive divergence in Indian and Brazilian strains of Azospirillum brasilense.</title>
        <authorList>
            <person name="Singh C."/>
            <person name="Tripathi A.K."/>
        </authorList>
    </citation>
    <scope>NUCLEOTIDE SEQUENCE [LARGE SCALE GENOMIC DNA]</scope>
    <source>
        <strain evidence="13 16">MTCC4035</strain>
        <plasmid evidence="13 16">p3</plasmid>
    </source>
</reference>
<sequence length="203" mass="21948">MTQIVPLSAEARDRAGKGTARQTRRDGRIPAVIYGGKQAPIMISLEKFTFTRVLNQAGFFTHLFDVTVDGATHRVLPRDVQFHPVTDVPLHVDFLRVSAETRTTVQVPVEFVDQEKSPGLKRGGVLNIVRHELDVTVSAGNIPEQITISCEGYDVGDSIHISSVKLPEGVASTITDRDFTIATIVAPSGLKSEEGEATEAAAS</sequence>
<organism evidence="9 14">
    <name type="scientific">Azospirillum argentinense</name>
    <dbReference type="NCBI Taxonomy" id="2970906"/>
    <lineage>
        <taxon>Bacteria</taxon>
        <taxon>Pseudomonadati</taxon>
        <taxon>Pseudomonadota</taxon>
        <taxon>Alphaproteobacteria</taxon>
        <taxon>Rhodospirillales</taxon>
        <taxon>Azospirillaceae</taxon>
        <taxon>Azospirillum</taxon>
    </lineage>
</organism>
<reference evidence="12 15" key="2">
    <citation type="submission" date="2018-01" db="EMBL/GenBank/DDBJ databases">
        <title>Whole genome sequence of Azospirillum brasilense REC3 isolated from strawberry roots.</title>
        <authorList>
            <person name="Fontana C.A."/>
            <person name="Salazar S.M."/>
            <person name="Bassi D."/>
            <person name="Puglisi E."/>
            <person name="Lovaisa N.C."/>
            <person name="Toffoli L.M."/>
            <person name="Pedraza R."/>
            <person name="Cocconcelli P.S."/>
        </authorList>
    </citation>
    <scope>NUCLEOTIDE SEQUENCE [LARGE SCALE GENOMIC DNA]</scope>
    <source>
        <strain evidence="12 15">REC3</strain>
        <plasmid evidence="12">p6unnamed</plasmid>
    </source>
</reference>
<comment type="similarity">
    <text evidence="5">Belongs to the bacterial ribosomal protein bL25 family. CTC subfamily.</text>
</comment>
<evidence type="ECO:0000313" key="12">
    <source>
        <dbReference type="EMBL" id="PNQ99147.1"/>
    </source>
</evidence>
<dbReference type="GeneID" id="56453541"/>
<evidence type="ECO:0000313" key="9">
    <source>
        <dbReference type="EMBL" id="AIB16392.1"/>
    </source>
</evidence>
<geneLocation type="plasmid" evidence="13 16">
    <name>p3</name>
</geneLocation>
<dbReference type="PANTHER" id="PTHR33284">
    <property type="entry name" value="RIBOSOMAL PROTEIN L25/GLN-TRNA SYNTHETASE, ANTI-CODON-BINDING DOMAIN-CONTAINING PROTEIN"/>
    <property type="match status" value="1"/>
</dbReference>
<keyword evidence="9" id="KW-0614">Plasmid</keyword>
<dbReference type="Proteomes" id="UP001628281">
    <property type="component" value="Unassembled WGS sequence"/>
</dbReference>
<evidence type="ECO:0000256" key="6">
    <source>
        <dbReference type="SAM" id="MobiDB-lite"/>
    </source>
</evidence>
<evidence type="ECO:0000313" key="13">
    <source>
        <dbReference type="EMBL" id="QCN99067.1"/>
    </source>
</evidence>
<dbReference type="GO" id="GO:0006412">
    <property type="term" value="P:translation"/>
    <property type="evidence" value="ECO:0007669"/>
    <property type="project" value="UniProtKB-UniRule"/>
</dbReference>
<dbReference type="AlphaFoldDB" id="A0A060DUG1"/>
<name>A0A060DUG1_9PROT</name>
<reference evidence="11 18" key="5">
    <citation type="submission" date="2024-11" db="EMBL/GenBank/DDBJ databases">
        <title>Draft genome sequences of two bacteria associated to sugarcane roots in Colombia.</title>
        <authorList>
            <person name="Pardo-Diaz S."/>
            <person name="Masmela-Mendoza J."/>
            <person name="Delgadillo-Duran P."/>
            <person name="Bautista E.J."/>
            <person name="Rojas-Tapias D.F."/>
        </authorList>
    </citation>
    <scope>NUCLEOTIDE SEQUENCE [LARGE SCALE GENOMIC DNA]</scope>
    <source>
        <strain evidence="11 18">Ap18</strain>
    </source>
</reference>
<keyword evidence="4 5" id="KW-0687">Ribonucleoprotein</keyword>
<dbReference type="EMBL" id="JBJLSN010000010">
    <property type="protein sequence ID" value="MFL7901457.1"/>
    <property type="molecule type" value="Genomic_DNA"/>
</dbReference>
<dbReference type="PANTHER" id="PTHR33284:SF1">
    <property type="entry name" value="RIBOSOMAL PROTEIN L25_GLN-TRNA SYNTHETASE, ANTI-CODON-BINDING DOMAIN-CONTAINING PROTEIN"/>
    <property type="match status" value="1"/>
</dbReference>
<evidence type="ECO:0000256" key="3">
    <source>
        <dbReference type="ARBA" id="ARBA00022980"/>
    </source>
</evidence>
<reference evidence="10 17" key="4">
    <citation type="submission" date="2019-07" db="EMBL/GenBank/DDBJ databases">
        <title>Genome sequencing of the stress-tolerant strain Azospirillum brasilense Az19.</title>
        <authorList>
            <person name="Maroniche G.A."/>
            <person name="Garcia J.E."/>
            <person name="Pagnussat L."/>
            <person name="Amenta M."/>
            <person name="Creus C.M."/>
        </authorList>
    </citation>
    <scope>NUCLEOTIDE SEQUENCE [LARGE SCALE GENOMIC DNA]</scope>
    <source>
        <strain evidence="10 17">Az19</strain>
    </source>
</reference>
<dbReference type="NCBIfam" id="NF004128">
    <property type="entry name" value="PRK05618.1-2"/>
    <property type="match status" value="1"/>
</dbReference>
<reference evidence="9 14" key="1">
    <citation type="journal article" date="2014" name="Genome Announc.">
        <title>Complete Genome Sequence of the Model Rhizosphere Strain Azospirillum brasilense Az39, Successfully Applied in Agriculture.</title>
        <authorList>
            <person name="Rivera D."/>
            <person name="Revale S."/>
            <person name="Molina R."/>
            <person name="Gualpa J."/>
            <person name="Puente M."/>
            <person name="Maroniche G."/>
            <person name="Paris G."/>
            <person name="Baker D."/>
            <person name="Clavijo B."/>
            <person name="McLay K."/>
            <person name="Spaepen S."/>
            <person name="Perticari A."/>
            <person name="Vazquez M."/>
            <person name="Wisniewski-Dye F."/>
            <person name="Watkins C."/>
            <person name="Martinez-Abarca F."/>
            <person name="Vanderleyden J."/>
            <person name="Cassan F."/>
        </authorList>
    </citation>
    <scope>NUCLEOTIDE SEQUENCE [LARGE SCALE GENOMIC DNA]</scope>
    <source>
        <strain evidence="9 14">Az39</strain>
        <plasmid evidence="9">AbAZ39_p4</plasmid>
    </source>
</reference>
<geneLocation type="plasmid" evidence="9 14">
    <name>AbAZ39_p4</name>
</geneLocation>
<proteinExistence type="inferred from homology"/>
<dbReference type="InterPro" id="IPR011035">
    <property type="entry name" value="Ribosomal_bL25/Gln-tRNA_synth"/>
</dbReference>
<geneLocation type="plasmid" evidence="12">
    <name>p6unnamed</name>
</geneLocation>
<evidence type="ECO:0000313" key="18">
    <source>
        <dbReference type="Proteomes" id="UP001628281"/>
    </source>
</evidence>
<dbReference type="NCBIfam" id="TIGR00731">
    <property type="entry name" value="bL25_bact_ctc"/>
    <property type="match status" value="1"/>
</dbReference>
<dbReference type="Proteomes" id="UP000027186">
    <property type="component" value="Plasmid AbAZ39_p4"/>
</dbReference>
<dbReference type="InterPro" id="IPR037121">
    <property type="entry name" value="Ribosomal_bL25_C"/>
</dbReference>
<comment type="function">
    <text evidence="5">This is one of the proteins that binds to the 5S RNA in the ribosome where it forms part of the central protuberance.</text>
</comment>
<dbReference type="EMBL" id="POWG01000008">
    <property type="protein sequence ID" value="PNQ99147.1"/>
    <property type="molecule type" value="Genomic_DNA"/>
</dbReference>
<dbReference type="InterPro" id="IPR020056">
    <property type="entry name" value="Rbsml_bL25/Gln-tRNA_synth_N"/>
</dbReference>
<evidence type="ECO:0000313" key="10">
    <source>
        <dbReference type="EMBL" id="KAA1057042.1"/>
    </source>
</evidence>
<evidence type="ECO:0000259" key="8">
    <source>
        <dbReference type="Pfam" id="PF14693"/>
    </source>
</evidence>
<keyword evidence="2 5" id="KW-0694">RNA-binding</keyword>
<comment type="subunit">
    <text evidence="5">Part of the 50S ribosomal subunit; part of the 5S rRNA/L5/L18/L25 subcomplex. Contacts the 5S rRNA. Binds to the 5S rRNA independently of L5 and L18.</text>
</comment>
<protein>
    <recommendedName>
        <fullName evidence="5">Large ribosomal subunit protein bL25</fullName>
    </recommendedName>
    <alternativeName>
        <fullName evidence="5">General stress protein CTC</fullName>
    </alternativeName>
</protein>